<reference evidence="1 2" key="1">
    <citation type="submission" date="2023-07" db="EMBL/GenBank/DDBJ databases">
        <title>Sorghum-associated microbial communities from plants grown in Nebraska, USA.</title>
        <authorList>
            <person name="Schachtman D."/>
        </authorList>
    </citation>
    <scope>NUCLEOTIDE SEQUENCE [LARGE SCALE GENOMIC DNA]</scope>
    <source>
        <strain evidence="1 2">BE308</strain>
    </source>
</reference>
<evidence type="ECO:0000313" key="2">
    <source>
        <dbReference type="Proteomes" id="UP001268089"/>
    </source>
</evidence>
<keyword evidence="2" id="KW-1185">Reference proteome</keyword>
<comment type="caution">
    <text evidence="1">The sequence shown here is derived from an EMBL/GenBank/DDBJ whole genome shotgun (WGS) entry which is preliminary data.</text>
</comment>
<dbReference type="InterPro" id="IPR011006">
    <property type="entry name" value="CheY-like_superfamily"/>
</dbReference>
<proteinExistence type="predicted"/>
<dbReference type="Proteomes" id="UP001268089">
    <property type="component" value="Unassembled WGS sequence"/>
</dbReference>
<protein>
    <submittedName>
        <fullName evidence="1">CheY-like chemotaxis protein</fullName>
    </submittedName>
</protein>
<sequence length="245" mass="27001">MASTVWVKVVGFSDVERHSLNTLFRLSARDGLQYSLWSPESPASAQVALIDVDSYEAGLELVSPGFNPHLKMICVGAKAPTLAWRTVQRPVDWTAMVHMLDELFVASPDVDIDISLDEPAATALPPGIRVALLAALPAEARLYLRARLALAGITALEEVDTLKQLDVKLKERSFDAVLVHVDAEQLDAWAMVKHLQDLPTPPRSVIAVAQQPNWKTLNLAERMGCMGVMEMPFNPQQVFSLLQRV</sequence>
<dbReference type="RefSeq" id="WP_310339000.1">
    <property type="nucleotide sequence ID" value="NZ_JAVDXO010000001.1"/>
</dbReference>
<accession>A0ABU1ZHX4</accession>
<organism evidence="1 2">
    <name type="scientific">Rhodoferax saidenbachensis</name>
    <dbReference type="NCBI Taxonomy" id="1484693"/>
    <lineage>
        <taxon>Bacteria</taxon>
        <taxon>Pseudomonadati</taxon>
        <taxon>Pseudomonadota</taxon>
        <taxon>Betaproteobacteria</taxon>
        <taxon>Burkholderiales</taxon>
        <taxon>Comamonadaceae</taxon>
        <taxon>Rhodoferax</taxon>
    </lineage>
</organism>
<name>A0ABU1ZHX4_9BURK</name>
<dbReference type="Gene3D" id="3.40.50.2300">
    <property type="match status" value="1"/>
</dbReference>
<dbReference type="SUPFAM" id="SSF52172">
    <property type="entry name" value="CheY-like"/>
    <property type="match status" value="1"/>
</dbReference>
<gene>
    <name evidence="1" type="ORF">J2X15_000403</name>
</gene>
<dbReference type="EMBL" id="JAVDXO010000001">
    <property type="protein sequence ID" value="MDR7305137.1"/>
    <property type="molecule type" value="Genomic_DNA"/>
</dbReference>
<evidence type="ECO:0000313" key="1">
    <source>
        <dbReference type="EMBL" id="MDR7305137.1"/>
    </source>
</evidence>